<proteinExistence type="predicted"/>
<sequence>MKNYHYLTNGVLEAYLLGLVTEHEKEELEQVLAADETVLSQLKELETEMEAYFLRNAVPPPPGIREKIELRISETEIKKWEQPIPEDSNQKSTESPSTEPQYINVEVDNTYIRVHKHWKVAFIAVFILSKIFLIAGLYYYFKANSLEQEVTRLKAETRQTAPINR</sequence>
<keyword evidence="2" id="KW-0472">Membrane</keyword>
<protein>
    <recommendedName>
        <fullName evidence="5">Anti-sigma factor</fullName>
    </recommendedName>
</protein>
<evidence type="ECO:0000256" key="1">
    <source>
        <dbReference type="SAM" id="MobiDB-lite"/>
    </source>
</evidence>
<feature type="region of interest" description="Disordered" evidence="1">
    <location>
        <begin position="81"/>
        <end position="100"/>
    </location>
</feature>
<comment type="caution">
    <text evidence="3">The sequence shown here is derived from an EMBL/GenBank/DDBJ whole genome shotgun (WGS) entry which is preliminary data.</text>
</comment>
<accession>A0A7K1SNK8</accession>
<keyword evidence="2" id="KW-0812">Transmembrane</keyword>
<evidence type="ECO:0000313" key="3">
    <source>
        <dbReference type="EMBL" id="MVM35347.1"/>
    </source>
</evidence>
<dbReference type="RefSeq" id="WP_157590159.1">
    <property type="nucleotide sequence ID" value="NZ_WPIN01000022.1"/>
</dbReference>
<keyword evidence="2" id="KW-1133">Transmembrane helix</keyword>
<name>A0A7K1SNK8_9BACT</name>
<evidence type="ECO:0000256" key="2">
    <source>
        <dbReference type="SAM" id="Phobius"/>
    </source>
</evidence>
<keyword evidence="4" id="KW-1185">Reference proteome</keyword>
<dbReference type="Proteomes" id="UP000436006">
    <property type="component" value="Unassembled WGS sequence"/>
</dbReference>
<dbReference type="AlphaFoldDB" id="A0A7K1SNK8"/>
<evidence type="ECO:0000313" key="4">
    <source>
        <dbReference type="Proteomes" id="UP000436006"/>
    </source>
</evidence>
<reference evidence="3 4" key="1">
    <citation type="submission" date="2019-12" db="EMBL/GenBank/DDBJ databases">
        <title>Spirosoma sp. HMF4905 genome sequencing and assembly.</title>
        <authorList>
            <person name="Kang H."/>
            <person name="Cha I."/>
            <person name="Kim H."/>
            <person name="Joh K."/>
        </authorList>
    </citation>
    <scope>NUCLEOTIDE SEQUENCE [LARGE SCALE GENOMIC DNA]</scope>
    <source>
        <strain evidence="3 4">HMF4905</strain>
    </source>
</reference>
<gene>
    <name evidence="3" type="ORF">GO755_35320</name>
</gene>
<organism evidence="3 4">
    <name type="scientific">Spirosoma arboris</name>
    <dbReference type="NCBI Taxonomy" id="2682092"/>
    <lineage>
        <taxon>Bacteria</taxon>
        <taxon>Pseudomonadati</taxon>
        <taxon>Bacteroidota</taxon>
        <taxon>Cytophagia</taxon>
        <taxon>Cytophagales</taxon>
        <taxon>Cytophagaceae</taxon>
        <taxon>Spirosoma</taxon>
    </lineage>
</organism>
<evidence type="ECO:0008006" key="5">
    <source>
        <dbReference type="Google" id="ProtNLM"/>
    </source>
</evidence>
<feature type="transmembrane region" description="Helical" evidence="2">
    <location>
        <begin position="120"/>
        <end position="141"/>
    </location>
</feature>
<dbReference type="EMBL" id="WPIN01000022">
    <property type="protein sequence ID" value="MVM35347.1"/>
    <property type="molecule type" value="Genomic_DNA"/>
</dbReference>
<feature type="compositionally biased region" description="Polar residues" evidence="1">
    <location>
        <begin position="90"/>
        <end position="100"/>
    </location>
</feature>